<evidence type="ECO:0000313" key="2">
    <source>
        <dbReference type="Proteomes" id="UP001174909"/>
    </source>
</evidence>
<dbReference type="Proteomes" id="UP001174909">
    <property type="component" value="Unassembled WGS sequence"/>
</dbReference>
<name>A0AA35SRR4_GEOBA</name>
<comment type="caution">
    <text evidence="1">The sequence shown here is derived from an EMBL/GenBank/DDBJ whole genome shotgun (WGS) entry which is preliminary data.</text>
</comment>
<keyword evidence="2" id="KW-1185">Reference proteome</keyword>
<sequence length="350" mass="40392">MAYKREESPEESLIKPSDFKSMTELFYPNVFTQLDKNGVLPVVYPHASEKLRGEGVAVPIITLSHVTHDKEADKIRPEKEADKICHEMEFKGRQKFGKTLKYDGRSCGESLRPSTKSEGFFKIPDSETVFPGYYSWWGTYPTEQEGYTTPTEIKKELDAIYVKERYRAMVPDYIKEYPESRYGNHAFICGFKDLIIAYAQARKTETGNVCIRKGGTLRYTFEICYVLIICTDKAKDTEDLNEFKSLPPVSERFNMNGFTNGDGKIDNLDAIPTFHPEYIVSWSKHISEPQQVKGDKYCNEHTAFAFYFPKEKSMKVAQCVERGVQHNSWRCIKTQPTGDYRPWKCPNELT</sequence>
<reference evidence="1" key="1">
    <citation type="submission" date="2023-03" db="EMBL/GenBank/DDBJ databases">
        <authorList>
            <person name="Steffen K."/>
            <person name="Cardenas P."/>
        </authorList>
    </citation>
    <scope>NUCLEOTIDE SEQUENCE</scope>
</reference>
<protein>
    <submittedName>
        <fullName evidence="1">Uncharacterized protein</fullName>
    </submittedName>
</protein>
<evidence type="ECO:0000313" key="1">
    <source>
        <dbReference type="EMBL" id="CAI8034057.1"/>
    </source>
</evidence>
<dbReference type="AlphaFoldDB" id="A0AA35SRR4"/>
<accession>A0AA35SRR4</accession>
<gene>
    <name evidence="1" type="ORF">GBAR_LOCUS19209</name>
</gene>
<organism evidence="1 2">
    <name type="scientific">Geodia barretti</name>
    <name type="common">Barrett's horny sponge</name>
    <dbReference type="NCBI Taxonomy" id="519541"/>
    <lineage>
        <taxon>Eukaryota</taxon>
        <taxon>Metazoa</taxon>
        <taxon>Porifera</taxon>
        <taxon>Demospongiae</taxon>
        <taxon>Heteroscleromorpha</taxon>
        <taxon>Tetractinellida</taxon>
        <taxon>Astrophorina</taxon>
        <taxon>Geodiidae</taxon>
        <taxon>Geodia</taxon>
    </lineage>
</organism>
<dbReference type="EMBL" id="CASHTH010002709">
    <property type="protein sequence ID" value="CAI8034057.1"/>
    <property type="molecule type" value="Genomic_DNA"/>
</dbReference>
<proteinExistence type="predicted"/>